<sequence>MSAIHGTRIRILLALAIVLPALLALLALQFARDDAREASRTLATLAKTQQLVEDQSNRNLTIRGELIAGNQAVVAYMTQALGSLLPGEAVDYSSIVDLLEERRSQLDLDLAAVVAADGRALAVTDAYAEGHDFANDPVFVEAKKTQSVGTGLWRDGERLLHVAMLPLARYNAGDAYLLVAEEVDQAYVKTIAGIAAADVALVASSASGRPVVLASTLPATDADALSRSIAESPADDASSAGHLGLAAGSSQAQFAPLFGNKEVRVVQIARRMPLSATLAAHVPSVLLALLSLAGLLAAIVWYGRRVASPLQALERLLERAATTPDRNLHMDQAGSTDVNRVAAAFNQLMAKSQQADRHD</sequence>
<accession>A0A7G9SPN7</accession>
<dbReference type="EMBL" id="CP060719">
    <property type="protein sequence ID" value="QNN69812.1"/>
    <property type="molecule type" value="Genomic_DNA"/>
</dbReference>
<protein>
    <recommendedName>
        <fullName evidence="2">HAMP domain-containing protein</fullName>
    </recommendedName>
</protein>
<dbReference type="GO" id="GO:0016020">
    <property type="term" value="C:membrane"/>
    <property type="evidence" value="ECO:0007669"/>
    <property type="project" value="InterPro"/>
</dbReference>
<dbReference type="AlphaFoldDB" id="A0A7G9SPN7"/>
<feature type="transmembrane region" description="Helical" evidence="1">
    <location>
        <begin position="278"/>
        <end position="302"/>
    </location>
</feature>
<keyword evidence="1" id="KW-0472">Membrane</keyword>
<evidence type="ECO:0000256" key="1">
    <source>
        <dbReference type="SAM" id="Phobius"/>
    </source>
</evidence>
<proteinExistence type="predicted"/>
<feature type="domain" description="HAMP" evidence="2">
    <location>
        <begin position="304"/>
        <end position="357"/>
    </location>
</feature>
<dbReference type="Proteomes" id="UP000515804">
    <property type="component" value="Chromosome"/>
</dbReference>
<dbReference type="InterPro" id="IPR003660">
    <property type="entry name" value="HAMP_dom"/>
</dbReference>
<keyword evidence="1" id="KW-1133">Transmembrane helix</keyword>
<name>A0A7G9SPN7_9GAMM</name>
<evidence type="ECO:0000313" key="3">
    <source>
        <dbReference type="EMBL" id="QNN69812.1"/>
    </source>
</evidence>
<dbReference type="KEGG" id="tcn:H9L16_14365"/>
<dbReference type="RefSeq" id="WP_187552329.1">
    <property type="nucleotide sequence ID" value="NZ_BMZL01000001.1"/>
</dbReference>
<gene>
    <name evidence="3" type="ORF">H9L16_14365</name>
</gene>
<organism evidence="3 4">
    <name type="scientific">Thermomonas carbonis</name>
    <dbReference type="NCBI Taxonomy" id="1463158"/>
    <lineage>
        <taxon>Bacteria</taxon>
        <taxon>Pseudomonadati</taxon>
        <taxon>Pseudomonadota</taxon>
        <taxon>Gammaproteobacteria</taxon>
        <taxon>Lysobacterales</taxon>
        <taxon>Lysobacteraceae</taxon>
        <taxon>Thermomonas</taxon>
    </lineage>
</organism>
<keyword evidence="1" id="KW-0812">Transmembrane</keyword>
<evidence type="ECO:0000313" key="4">
    <source>
        <dbReference type="Proteomes" id="UP000515804"/>
    </source>
</evidence>
<evidence type="ECO:0000259" key="2">
    <source>
        <dbReference type="PROSITE" id="PS50885"/>
    </source>
</evidence>
<dbReference type="PROSITE" id="PS50885">
    <property type="entry name" value="HAMP"/>
    <property type="match status" value="1"/>
</dbReference>
<keyword evidence="4" id="KW-1185">Reference proteome</keyword>
<dbReference type="GO" id="GO:0007165">
    <property type="term" value="P:signal transduction"/>
    <property type="evidence" value="ECO:0007669"/>
    <property type="project" value="InterPro"/>
</dbReference>
<reference evidence="3 4" key="1">
    <citation type="submission" date="2020-08" db="EMBL/GenBank/DDBJ databases">
        <title>Genome sequence of Thermomonas carbonis KCTC 42013T.</title>
        <authorList>
            <person name="Hyun D.-W."/>
            <person name="Bae J.-W."/>
        </authorList>
    </citation>
    <scope>NUCLEOTIDE SEQUENCE [LARGE SCALE GENOMIC DNA]</scope>
    <source>
        <strain evidence="3 4">KCTC 42013</strain>
    </source>
</reference>